<organism evidence="2 3">
    <name type="scientific">Bathymodiolus azoricus thioautotrophic gill symbiont</name>
    <dbReference type="NCBI Taxonomy" id="235205"/>
    <lineage>
        <taxon>Bacteria</taxon>
        <taxon>Pseudomonadati</taxon>
        <taxon>Pseudomonadota</taxon>
        <taxon>Gammaproteobacteria</taxon>
        <taxon>sulfur-oxidizing symbionts</taxon>
    </lineage>
</organism>
<evidence type="ECO:0000256" key="1">
    <source>
        <dbReference type="SAM" id="SignalP"/>
    </source>
</evidence>
<gene>
    <name evidence="2" type="ORF">BAZSYMA_ACONTIG00460_3</name>
</gene>
<evidence type="ECO:0000313" key="2">
    <source>
        <dbReference type="EMBL" id="SEH67811.1"/>
    </source>
</evidence>
<protein>
    <submittedName>
        <fullName evidence="2">Secreted protein</fullName>
    </submittedName>
</protein>
<name>A0A1H6JZ92_9GAMM</name>
<reference evidence="3" key="1">
    <citation type="submission" date="2016-06" db="EMBL/GenBank/DDBJ databases">
        <authorList>
            <person name="Petersen J."/>
            <person name="Sayavedra L."/>
        </authorList>
    </citation>
    <scope>NUCLEOTIDE SEQUENCE [LARGE SCALE GENOMIC DNA]</scope>
    <source>
        <strain evidence="3">BazSymA</strain>
    </source>
</reference>
<sequence>MAKTTTSSIVRVSLISSSRVKTPFLSAVVLSICQALAMGFGAPTSTENGKFLPLNICISVNLAPTS</sequence>
<accession>A0A1H6JZ92</accession>
<feature type="chain" id="PRO_5011639540" evidence="1">
    <location>
        <begin position="38"/>
        <end position="66"/>
    </location>
</feature>
<dbReference type="Proteomes" id="UP000198988">
    <property type="component" value="Unassembled WGS sequence"/>
</dbReference>
<proteinExistence type="predicted"/>
<evidence type="ECO:0000313" key="3">
    <source>
        <dbReference type="Proteomes" id="UP000198988"/>
    </source>
</evidence>
<dbReference type="AlphaFoldDB" id="A0A1H6JZ92"/>
<keyword evidence="1" id="KW-0732">Signal</keyword>
<feature type="signal peptide" evidence="1">
    <location>
        <begin position="1"/>
        <end position="37"/>
    </location>
</feature>
<dbReference type="EMBL" id="CDSC02000095">
    <property type="protein sequence ID" value="SEH67811.1"/>
    <property type="molecule type" value="Genomic_DNA"/>
</dbReference>